<sequence>MSSQSTLENDDLFGEAAAEMRADVETHLRQAWAELPDSDEIWNTEADNVLGVLNGLRSGLDAGDAEEHLRQAKKWYTMGERADAFEDADDLVEEIQAVEEVIEMLEDAREQVGGLTSTMPQLRGALDEAAEAREDATDDAADESEEDAEAADDEAADEESEADAADESEEEDEE</sequence>
<name>A0A1H8VZ29_9EURY</name>
<dbReference type="InterPro" id="IPR043808">
    <property type="entry name" value="DUF5790"/>
</dbReference>
<evidence type="ECO:0000313" key="2">
    <source>
        <dbReference type="EMBL" id="SEP20682.1"/>
    </source>
</evidence>
<dbReference type="EMBL" id="FODV01000021">
    <property type="protein sequence ID" value="SEP20682.1"/>
    <property type="molecule type" value="Genomic_DNA"/>
</dbReference>
<dbReference type="AlphaFoldDB" id="A0A1H8VZ29"/>
<dbReference type="OrthoDB" id="157372at2157"/>
<reference evidence="3" key="1">
    <citation type="submission" date="2016-10" db="EMBL/GenBank/DDBJ databases">
        <authorList>
            <person name="Varghese N."/>
            <person name="Submissions S."/>
        </authorList>
    </citation>
    <scope>NUCLEOTIDE SEQUENCE [LARGE SCALE GENOMIC DNA]</scope>
    <source>
        <strain evidence="3">CGMCC 1.10121</strain>
    </source>
</reference>
<keyword evidence="3" id="KW-1185">Reference proteome</keyword>
<evidence type="ECO:0000313" key="3">
    <source>
        <dbReference type="Proteomes" id="UP000199126"/>
    </source>
</evidence>
<proteinExistence type="predicted"/>
<dbReference type="Pfam" id="PF19103">
    <property type="entry name" value="DUF5790"/>
    <property type="match status" value="1"/>
</dbReference>
<gene>
    <name evidence="2" type="ORF">SAMN04487948_12147</name>
</gene>
<feature type="region of interest" description="Disordered" evidence="1">
    <location>
        <begin position="112"/>
        <end position="174"/>
    </location>
</feature>
<dbReference type="Proteomes" id="UP000199126">
    <property type="component" value="Unassembled WGS sequence"/>
</dbReference>
<evidence type="ECO:0000256" key="1">
    <source>
        <dbReference type="SAM" id="MobiDB-lite"/>
    </source>
</evidence>
<organism evidence="2 3">
    <name type="scientific">Halogranum amylolyticum</name>
    <dbReference type="NCBI Taxonomy" id="660520"/>
    <lineage>
        <taxon>Archaea</taxon>
        <taxon>Methanobacteriati</taxon>
        <taxon>Methanobacteriota</taxon>
        <taxon>Stenosarchaea group</taxon>
        <taxon>Halobacteria</taxon>
        <taxon>Halobacteriales</taxon>
        <taxon>Haloferacaceae</taxon>
    </lineage>
</organism>
<feature type="compositionally biased region" description="Acidic residues" evidence="1">
    <location>
        <begin position="136"/>
        <end position="174"/>
    </location>
</feature>
<dbReference type="RefSeq" id="WP_089827432.1">
    <property type="nucleotide sequence ID" value="NZ_FODV01000021.1"/>
</dbReference>
<protein>
    <submittedName>
        <fullName evidence="2">Uncharacterized protein</fullName>
    </submittedName>
</protein>
<accession>A0A1H8VZ29</accession>